<dbReference type="Proteomes" id="UP000813461">
    <property type="component" value="Unassembled WGS sequence"/>
</dbReference>
<proteinExistence type="inferred from homology"/>
<comment type="caution">
    <text evidence="4">The sequence shown here is derived from an EMBL/GenBank/DDBJ whole genome shotgun (WGS) entry which is preliminary data.</text>
</comment>
<keyword evidence="5" id="KW-1185">Reference proteome</keyword>
<evidence type="ECO:0000256" key="2">
    <source>
        <dbReference type="ARBA" id="ARBA00023002"/>
    </source>
</evidence>
<sequence length="488" mass="54449">MLLPQIIAALSVAALVYCVKLVWTANKSPLSRIPGPWYARYSQIPLRYYSFTARRIFYVDDLHKKYGKVVRIGPNEVAVADLEGVSKIHNFGSGFHKSKFYEDLSPDRAPGIFAMRDPYAHGARRKLFARALNYSSLKANWSAQVKKYAETAVQKIKQDASGTKGANLLHWWTLMASDVIAHLNFGESFGMLELGEQTEYVKALQNSPPRWVMRAELPLLFKILPYVPSKRVQDFLAQDDLIDSYGARAIENMRSGNRNTTNIFGQMLAATDSTEKVTLGDKDIKDEAGNLIIAGTDTTAITLTYLVWAVLKQPQLQARLEEEVAKISPEMNLEEVEPQAAPLLNSIIEETMRLYGAAPGLLPRTVPSQGATIGGHFLPGGVEVSTHAWTNHRDPTVFPDPLRFDGYRFMDKTTMTASQKAALMPWGGGSRICGGINLAYMELRLGAAFFFRECRGARIAESMTDEMMEMTNMFLITPKGHCCYVTLK</sequence>
<evidence type="ECO:0000313" key="5">
    <source>
        <dbReference type="Proteomes" id="UP000813461"/>
    </source>
</evidence>
<accession>A0A8K0R5J2</accession>
<dbReference type="GO" id="GO:0005506">
    <property type="term" value="F:iron ion binding"/>
    <property type="evidence" value="ECO:0007669"/>
    <property type="project" value="InterPro"/>
</dbReference>
<dbReference type="Gene3D" id="1.10.630.10">
    <property type="entry name" value="Cytochrome P450"/>
    <property type="match status" value="1"/>
</dbReference>
<dbReference type="PANTHER" id="PTHR24305:SF96">
    <property type="entry name" value="CYTOCHROME P450 MONOOXYGENASE STCB-RELATED"/>
    <property type="match status" value="1"/>
</dbReference>
<keyword evidence="2" id="KW-0560">Oxidoreductase</keyword>
<protein>
    <submittedName>
        <fullName evidence="4">Cytochrome P450</fullName>
    </submittedName>
</protein>
<dbReference type="InterPro" id="IPR001128">
    <property type="entry name" value="Cyt_P450"/>
</dbReference>
<reference evidence="4" key="1">
    <citation type="journal article" date="2021" name="Nat. Commun.">
        <title>Genetic determinants of endophytism in the Arabidopsis root mycobiome.</title>
        <authorList>
            <person name="Mesny F."/>
            <person name="Miyauchi S."/>
            <person name="Thiergart T."/>
            <person name="Pickel B."/>
            <person name="Atanasova L."/>
            <person name="Karlsson M."/>
            <person name="Huettel B."/>
            <person name="Barry K.W."/>
            <person name="Haridas S."/>
            <person name="Chen C."/>
            <person name="Bauer D."/>
            <person name="Andreopoulos W."/>
            <person name="Pangilinan J."/>
            <person name="LaButti K."/>
            <person name="Riley R."/>
            <person name="Lipzen A."/>
            <person name="Clum A."/>
            <person name="Drula E."/>
            <person name="Henrissat B."/>
            <person name="Kohler A."/>
            <person name="Grigoriev I.V."/>
            <person name="Martin F.M."/>
            <person name="Hacquard S."/>
        </authorList>
    </citation>
    <scope>NUCLEOTIDE SEQUENCE</scope>
    <source>
        <strain evidence="4">MPI-SDFR-AT-0120</strain>
    </source>
</reference>
<dbReference type="SUPFAM" id="SSF48264">
    <property type="entry name" value="Cytochrome P450"/>
    <property type="match status" value="1"/>
</dbReference>
<organism evidence="4 5">
    <name type="scientific">Paraphoma chrysanthemicola</name>
    <dbReference type="NCBI Taxonomy" id="798071"/>
    <lineage>
        <taxon>Eukaryota</taxon>
        <taxon>Fungi</taxon>
        <taxon>Dikarya</taxon>
        <taxon>Ascomycota</taxon>
        <taxon>Pezizomycotina</taxon>
        <taxon>Dothideomycetes</taxon>
        <taxon>Pleosporomycetidae</taxon>
        <taxon>Pleosporales</taxon>
        <taxon>Pleosporineae</taxon>
        <taxon>Phaeosphaeriaceae</taxon>
        <taxon>Paraphoma</taxon>
    </lineage>
</organism>
<comment type="similarity">
    <text evidence="1">Belongs to the cytochrome P450 family.</text>
</comment>
<dbReference type="InterPro" id="IPR036396">
    <property type="entry name" value="Cyt_P450_sf"/>
</dbReference>
<dbReference type="PRINTS" id="PR00463">
    <property type="entry name" value="EP450I"/>
</dbReference>
<keyword evidence="3" id="KW-0479">Metal-binding</keyword>
<dbReference type="Pfam" id="PF00067">
    <property type="entry name" value="p450"/>
    <property type="match status" value="1"/>
</dbReference>
<evidence type="ECO:0000256" key="3">
    <source>
        <dbReference type="PIRSR" id="PIRSR602401-1"/>
    </source>
</evidence>
<dbReference type="OrthoDB" id="1470350at2759"/>
<dbReference type="CDD" id="cd11059">
    <property type="entry name" value="CYP_fungal"/>
    <property type="match status" value="1"/>
</dbReference>
<dbReference type="GO" id="GO:0020037">
    <property type="term" value="F:heme binding"/>
    <property type="evidence" value="ECO:0007669"/>
    <property type="project" value="InterPro"/>
</dbReference>
<dbReference type="GO" id="GO:0016705">
    <property type="term" value="F:oxidoreductase activity, acting on paired donors, with incorporation or reduction of molecular oxygen"/>
    <property type="evidence" value="ECO:0007669"/>
    <property type="project" value="InterPro"/>
</dbReference>
<gene>
    <name evidence="4" type="ORF">FB567DRAFT_444047</name>
</gene>
<keyword evidence="3" id="KW-0408">Iron</keyword>
<keyword evidence="3" id="KW-0349">Heme</keyword>
<feature type="binding site" description="axial binding residue" evidence="3">
    <location>
        <position position="433"/>
    </location>
    <ligand>
        <name>heme</name>
        <dbReference type="ChEBI" id="CHEBI:30413"/>
    </ligand>
    <ligandPart>
        <name>Fe</name>
        <dbReference type="ChEBI" id="CHEBI:18248"/>
    </ligandPart>
</feature>
<dbReference type="InterPro" id="IPR002401">
    <property type="entry name" value="Cyt_P450_E_grp-I"/>
</dbReference>
<dbReference type="PRINTS" id="PR00385">
    <property type="entry name" value="P450"/>
</dbReference>
<dbReference type="AlphaFoldDB" id="A0A8K0R5J2"/>
<comment type="cofactor">
    <cofactor evidence="3">
        <name>heme</name>
        <dbReference type="ChEBI" id="CHEBI:30413"/>
    </cofactor>
</comment>
<dbReference type="InterPro" id="IPR050121">
    <property type="entry name" value="Cytochrome_P450_monoxygenase"/>
</dbReference>
<dbReference type="EMBL" id="JAGMVJ010000010">
    <property type="protein sequence ID" value="KAH7087003.1"/>
    <property type="molecule type" value="Genomic_DNA"/>
</dbReference>
<evidence type="ECO:0000256" key="1">
    <source>
        <dbReference type="ARBA" id="ARBA00010617"/>
    </source>
</evidence>
<dbReference type="PANTHER" id="PTHR24305">
    <property type="entry name" value="CYTOCHROME P450"/>
    <property type="match status" value="1"/>
</dbReference>
<dbReference type="GO" id="GO:0004497">
    <property type="term" value="F:monooxygenase activity"/>
    <property type="evidence" value="ECO:0007669"/>
    <property type="project" value="InterPro"/>
</dbReference>
<evidence type="ECO:0000313" key="4">
    <source>
        <dbReference type="EMBL" id="KAH7087003.1"/>
    </source>
</evidence>
<name>A0A8K0R5J2_9PLEO</name>